<sequence>MAADEERIRLTLNAERAGDGVLDGAWWPRTRNPLVEFPLLVAELAAAVGAVTRISLSGTGWLTTPRTVPFDQSRIEICWFSPIDSHEVVVLANNAIELDLLLVPPATAPIAALAAMTAATRGHSAARGSELLATHGVPAGTRRGIVE</sequence>
<evidence type="ECO:0000313" key="2">
    <source>
        <dbReference type="Proteomes" id="UP001501676"/>
    </source>
</evidence>
<evidence type="ECO:0000313" key="1">
    <source>
        <dbReference type="EMBL" id="GAA3390240.1"/>
    </source>
</evidence>
<proteinExistence type="predicted"/>
<reference evidence="2" key="1">
    <citation type="journal article" date="2019" name="Int. J. Syst. Evol. Microbiol.">
        <title>The Global Catalogue of Microorganisms (GCM) 10K type strain sequencing project: providing services to taxonomists for standard genome sequencing and annotation.</title>
        <authorList>
            <consortium name="The Broad Institute Genomics Platform"/>
            <consortium name="The Broad Institute Genome Sequencing Center for Infectious Disease"/>
            <person name="Wu L."/>
            <person name="Ma J."/>
        </authorList>
    </citation>
    <scope>NUCLEOTIDE SEQUENCE [LARGE SCALE GENOMIC DNA]</scope>
    <source>
        <strain evidence="2">JCM 9458</strain>
    </source>
</reference>
<dbReference type="EMBL" id="BAAAYN010000027">
    <property type="protein sequence ID" value="GAA3390240.1"/>
    <property type="molecule type" value="Genomic_DNA"/>
</dbReference>
<comment type="caution">
    <text evidence="1">The sequence shown here is derived from an EMBL/GenBank/DDBJ whole genome shotgun (WGS) entry which is preliminary data.</text>
</comment>
<organism evidence="1 2">
    <name type="scientific">Cryptosporangium minutisporangium</name>
    <dbReference type="NCBI Taxonomy" id="113569"/>
    <lineage>
        <taxon>Bacteria</taxon>
        <taxon>Bacillati</taxon>
        <taxon>Actinomycetota</taxon>
        <taxon>Actinomycetes</taxon>
        <taxon>Cryptosporangiales</taxon>
        <taxon>Cryptosporangiaceae</taxon>
        <taxon>Cryptosporangium</taxon>
    </lineage>
</organism>
<protein>
    <submittedName>
        <fullName evidence="1">Uncharacterized protein</fullName>
    </submittedName>
</protein>
<dbReference type="InterPro" id="IPR046036">
    <property type="entry name" value="DUF5994"/>
</dbReference>
<accession>A0ABP6T2F3</accession>
<dbReference type="Proteomes" id="UP001501676">
    <property type="component" value="Unassembled WGS sequence"/>
</dbReference>
<dbReference type="Pfam" id="PF19457">
    <property type="entry name" value="DUF5994"/>
    <property type="match status" value="1"/>
</dbReference>
<name>A0ABP6T2F3_9ACTN</name>
<dbReference type="RefSeq" id="WP_345730008.1">
    <property type="nucleotide sequence ID" value="NZ_BAAAYN010000027.1"/>
</dbReference>
<gene>
    <name evidence="1" type="ORF">GCM10020369_43460</name>
</gene>
<keyword evidence="2" id="KW-1185">Reference proteome</keyword>